<evidence type="ECO:0000256" key="1">
    <source>
        <dbReference type="SAM" id="MobiDB-lite"/>
    </source>
</evidence>
<accession>A0A091CQA9</accession>
<organism evidence="2 3">
    <name type="scientific">Fukomys damarensis</name>
    <name type="common">Damaraland mole rat</name>
    <name type="synonym">Cryptomys damarensis</name>
    <dbReference type="NCBI Taxonomy" id="885580"/>
    <lineage>
        <taxon>Eukaryota</taxon>
        <taxon>Metazoa</taxon>
        <taxon>Chordata</taxon>
        <taxon>Craniata</taxon>
        <taxon>Vertebrata</taxon>
        <taxon>Euteleostomi</taxon>
        <taxon>Mammalia</taxon>
        <taxon>Eutheria</taxon>
        <taxon>Euarchontoglires</taxon>
        <taxon>Glires</taxon>
        <taxon>Rodentia</taxon>
        <taxon>Hystricomorpha</taxon>
        <taxon>Bathyergidae</taxon>
        <taxon>Fukomys</taxon>
    </lineage>
</organism>
<dbReference type="AlphaFoldDB" id="A0A091CQA9"/>
<dbReference type="Proteomes" id="UP000028990">
    <property type="component" value="Unassembled WGS sequence"/>
</dbReference>
<evidence type="ECO:0000313" key="3">
    <source>
        <dbReference type="Proteomes" id="UP000028990"/>
    </source>
</evidence>
<feature type="region of interest" description="Disordered" evidence="1">
    <location>
        <begin position="1"/>
        <end position="80"/>
    </location>
</feature>
<reference evidence="2 3" key="1">
    <citation type="submission" date="2013-11" db="EMBL/GenBank/DDBJ databases">
        <title>The Damaraland mole rat (Fukomys damarensis) genome and evolution of African mole rats.</title>
        <authorList>
            <person name="Gladyshev V.N."/>
            <person name="Fang X."/>
        </authorList>
    </citation>
    <scope>NUCLEOTIDE SEQUENCE [LARGE SCALE GENOMIC DNA]</scope>
    <source>
        <tissue evidence="2">Liver</tissue>
    </source>
</reference>
<sequence>MTLGQLKRMLAGARSQEQGPGTPSPLQEPRPAAPVKDLQSWSRQLPSPSPGLNPGQGTTRVSLPATLEPPNTGSRAAAGPLACLGHRQEARLPFSKFLDEVTMRVLDPETLEAFRGPRAHSPGLSSEEHGPGQAAKPLVGTASPEEKAPVGRPQLFPEMATGAADTGGRGQADTGMGSRQRRGCAGSPRRSPGQLVPSGSDSLQPHIPPLGLLWPQGDPQLLPDDHIDTLPFLVGLSSPSW</sequence>
<evidence type="ECO:0000313" key="2">
    <source>
        <dbReference type="EMBL" id="KFO21319.1"/>
    </source>
</evidence>
<protein>
    <submittedName>
        <fullName evidence="2">Uncharacterized protein</fullName>
    </submittedName>
</protein>
<dbReference type="EMBL" id="KN124392">
    <property type="protein sequence ID" value="KFO21319.1"/>
    <property type="molecule type" value="Genomic_DNA"/>
</dbReference>
<keyword evidence="3" id="KW-1185">Reference proteome</keyword>
<name>A0A091CQA9_FUKDA</name>
<feature type="compositionally biased region" description="Pro residues" evidence="1">
    <location>
        <begin position="22"/>
        <end position="32"/>
    </location>
</feature>
<feature type="region of interest" description="Disordered" evidence="1">
    <location>
        <begin position="115"/>
        <end position="214"/>
    </location>
</feature>
<proteinExistence type="predicted"/>
<gene>
    <name evidence="2" type="ORF">H920_17228</name>
</gene>